<feature type="region of interest" description="Disordered" evidence="1">
    <location>
        <begin position="447"/>
        <end position="472"/>
    </location>
</feature>
<reference evidence="2 3" key="1">
    <citation type="journal article" date="2018" name="BMC Genomics">
        <title>Genomic comparison of Trypanosoma conorhini and Trypanosoma rangeli to Trypanosoma cruzi strains of high and low virulence.</title>
        <authorList>
            <person name="Bradwell K.R."/>
            <person name="Koparde V.N."/>
            <person name="Matveyev A.V."/>
            <person name="Serrano M.G."/>
            <person name="Alves J.M."/>
            <person name="Parikh H."/>
            <person name="Huang B."/>
            <person name="Lee V."/>
            <person name="Espinosa-Alvarez O."/>
            <person name="Ortiz P.A."/>
            <person name="Costa-Martins A.G."/>
            <person name="Teixeira M.M."/>
            <person name="Buck G.A."/>
        </authorList>
    </citation>
    <scope>NUCLEOTIDE SEQUENCE [LARGE SCALE GENOMIC DNA]</scope>
    <source>
        <strain evidence="2 3">AM80</strain>
    </source>
</reference>
<feature type="region of interest" description="Disordered" evidence="1">
    <location>
        <begin position="992"/>
        <end position="1042"/>
    </location>
</feature>
<proteinExistence type="predicted"/>
<dbReference type="OMA" id="KEERCHW"/>
<feature type="compositionally biased region" description="Low complexity" evidence="1">
    <location>
        <begin position="1021"/>
        <end position="1036"/>
    </location>
</feature>
<feature type="region of interest" description="Disordered" evidence="1">
    <location>
        <begin position="1"/>
        <end position="44"/>
    </location>
</feature>
<feature type="compositionally biased region" description="Polar residues" evidence="1">
    <location>
        <begin position="884"/>
        <end position="896"/>
    </location>
</feature>
<accession>A0A3R7MBQ8</accession>
<dbReference type="VEuPathDB" id="TriTrypDB:TRSC58_05646"/>
<feature type="region of interest" description="Disordered" evidence="1">
    <location>
        <begin position="368"/>
        <end position="412"/>
    </location>
</feature>
<name>A0A3R7MBQ8_TRYRA</name>
<feature type="region of interest" description="Disordered" evidence="1">
    <location>
        <begin position="884"/>
        <end position="904"/>
    </location>
</feature>
<gene>
    <name evidence="2" type="ORF">TraAM80_08125</name>
</gene>
<keyword evidence="3" id="KW-1185">Reference proteome</keyword>
<sequence>MVSRGNATTRVRPCRDAENHHLGLGKSLGQPKTASRRLSTPLNSSNALFSLGPYTYIVRQPARMDLPGETRCRGVSNGKGQKQLGERRRGAAGKRQKQEREQDEEPTLWTSPVATPRKGEKELAIASETPDASAFSPLPYSPWPVGANESKNCDNGCGEQQERGRNSAASSATLLSELLRRVQKSREVGVHSSPLSDQPKAAEEEEKEMWTSPQPRKQQQQNYYRHEKKQRSTHGCSLASRLGGDIEEQRNTPDRQAARHRGNVAPRFIGIDAGRGEGAFTDRNITTSATPPTDKCASLDTLEWGDKLWNGIKEDEERLCRWIAQRGLFPREDAAALRVFTEYLKKKTARLERDYDELFWSLRQHPPPQLHHVEERPHRHGHPPQPSEKLTGQRRGATPSVEGSSGGHTYSIDATADAGRSLRSAFAPRHFLTKGTVCRTTCWTGGGEFNRETSTTPTSCCRDGAGKSTPFASSLRDRRWSAKRLHTSNGSREVSLFYTGRSLAAAVDGTLRRDAAAGRSSSPVSYLHSARQEKITTRPGRHPPTDRSTSPTPPQYQQCQEGKEMRNVGEAEGNVPTILEPRLNTLSVGEAVSTAAPTADCTSRPPAESHVSAVVPKKCFSPPNAAGIEDVSALIRLRSYCGQLDAQFMRLFREDEAQHQCSDAERDMIASVAGATKREPAHPLHRVGATTTEAMNRSGRRSTLVSPPPPTSLPTVSALLAEPQHVPETAGKDNAFTHFNVSSVSFPSYGERGSISATHHGVQWNESCSAKAVSHKSFPTLRRDTGNEAHTPPVSLIFSTSSVEDGRHGDGIQGVMELPVPFVSSRCISPTPREIRTVTPPGDIKAMECGRSLVASQAPGVKQSMHYASSLLSVPTKGLSWNVNNSHNTADQSSPPRSEENVPEMVPTWNPASKRLHLVESDVALEQTGRGVTKPPILDKSVAPADSIGGSVSLHEAVLSADPYETTVPLDSSKINQSRQVPKLVVHKSSVVRAEGESGGTSTNSFHSRTKKPGSRRRNRGPGSVAWSSSSSSSDSSRSEGVCGLGLKKQGKLLQSPNRRERFGLLMGNSTSTAATPIDQSRSYLMATNRVGCNISKTQEKRNDMGFVIGGEGDGGGGLSVVHSGGSNRSTPQKNAGLFFVGVINSGGSNGRSYKAVERRDGRACASRPPRFGVSKNIH</sequence>
<feature type="compositionally biased region" description="Polar residues" evidence="1">
    <location>
        <begin position="30"/>
        <end position="44"/>
    </location>
</feature>
<dbReference type="Proteomes" id="UP000283634">
    <property type="component" value="Unassembled WGS sequence"/>
</dbReference>
<dbReference type="AlphaFoldDB" id="A0A3R7MBQ8"/>
<evidence type="ECO:0000313" key="3">
    <source>
        <dbReference type="Proteomes" id="UP000283634"/>
    </source>
</evidence>
<evidence type="ECO:0000313" key="2">
    <source>
        <dbReference type="EMBL" id="RNE99673.1"/>
    </source>
</evidence>
<feature type="region of interest" description="Disordered" evidence="1">
    <location>
        <begin position="67"/>
        <end position="170"/>
    </location>
</feature>
<dbReference type="EMBL" id="MKGL01000371">
    <property type="protein sequence ID" value="RNE99673.1"/>
    <property type="molecule type" value="Genomic_DNA"/>
</dbReference>
<feature type="region of interest" description="Disordered" evidence="1">
    <location>
        <begin position="926"/>
        <end position="945"/>
    </location>
</feature>
<organism evidence="2 3">
    <name type="scientific">Trypanosoma rangeli</name>
    <dbReference type="NCBI Taxonomy" id="5698"/>
    <lineage>
        <taxon>Eukaryota</taxon>
        <taxon>Discoba</taxon>
        <taxon>Euglenozoa</taxon>
        <taxon>Kinetoplastea</taxon>
        <taxon>Metakinetoplastina</taxon>
        <taxon>Trypanosomatida</taxon>
        <taxon>Trypanosomatidae</taxon>
        <taxon>Trypanosoma</taxon>
        <taxon>Herpetosoma</taxon>
    </lineage>
</organism>
<feature type="compositionally biased region" description="Basic residues" evidence="1">
    <location>
        <begin position="1008"/>
        <end position="1020"/>
    </location>
</feature>
<dbReference type="RefSeq" id="XP_029235330.1">
    <property type="nucleotide sequence ID" value="XM_029384885.1"/>
</dbReference>
<feature type="region of interest" description="Disordered" evidence="1">
    <location>
        <begin position="185"/>
        <end position="262"/>
    </location>
</feature>
<feature type="compositionally biased region" description="Polar residues" evidence="1">
    <location>
        <begin position="211"/>
        <end position="223"/>
    </location>
</feature>
<feature type="compositionally biased region" description="Basic and acidic residues" evidence="1">
    <location>
        <begin position="247"/>
        <end position="257"/>
    </location>
</feature>
<feature type="region of interest" description="Disordered" evidence="1">
    <location>
        <begin position="516"/>
        <end position="557"/>
    </location>
</feature>
<evidence type="ECO:0000256" key="1">
    <source>
        <dbReference type="SAM" id="MobiDB-lite"/>
    </source>
</evidence>
<dbReference type="GeneID" id="40332058"/>
<protein>
    <submittedName>
        <fullName evidence="2">Uncharacterized protein</fullName>
    </submittedName>
</protein>
<dbReference type="OrthoDB" id="247362at2759"/>
<comment type="caution">
    <text evidence="2">The sequence shown here is derived from an EMBL/GenBank/DDBJ whole genome shotgun (WGS) entry which is preliminary data.</text>
</comment>